<dbReference type="STRING" id="623744.A0A553R8H3"/>
<organism evidence="1 2">
    <name type="scientific">Danionella cerebrum</name>
    <dbReference type="NCBI Taxonomy" id="2873325"/>
    <lineage>
        <taxon>Eukaryota</taxon>
        <taxon>Metazoa</taxon>
        <taxon>Chordata</taxon>
        <taxon>Craniata</taxon>
        <taxon>Vertebrata</taxon>
        <taxon>Euteleostomi</taxon>
        <taxon>Actinopterygii</taxon>
        <taxon>Neopterygii</taxon>
        <taxon>Teleostei</taxon>
        <taxon>Ostariophysi</taxon>
        <taxon>Cypriniformes</taxon>
        <taxon>Danionidae</taxon>
        <taxon>Danioninae</taxon>
        <taxon>Danionella</taxon>
    </lineage>
</organism>
<name>A0A553R8H3_9TELE</name>
<proteinExistence type="predicted"/>
<comment type="caution">
    <text evidence="1">The sequence shown here is derived from an EMBL/GenBank/DDBJ whole genome shotgun (WGS) entry which is preliminary data.</text>
</comment>
<protein>
    <submittedName>
        <fullName evidence="1">Uncharacterized protein</fullName>
    </submittedName>
</protein>
<dbReference type="AlphaFoldDB" id="A0A553R8H3"/>
<evidence type="ECO:0000313" key="2">
    <source>
        <dbReference type="Proteomes" id="UP000316079"/>
    </source>
</evidence>
<dbReference type="EMBL" id="SRMA01025160">
    <property type="protein sequence ID" value="TRY98479.1"/>
    <property type="molecule type" value="Genomic_DNA"/>
</dbReference>
<dbReference type="Proteomes" id="UP000316079">
    <property type="component" value="Unassembled WGS sequence"/>
</dbReference>
<keyword evidence="2" id="KW-1185">Reference proteome</keyword>
<dbReference type="OrthoDB" id="8909466at2759"/>
<sequence length="179" mass="20434">MSERHGHYTELSQRAIENSTFQDVTLIDGKATDKLLKSREFFLSLAKNLGDRLLSQGGRVPDKTSYNDFIDELKVLYAQYWPEDMNVMYGQTEIESLCERFNLQDPRAVIRAYRTYKDSNGKIIPDKLKELFAAVNTIPISKLPIPSTQLDPAALTLKFTEASMPQQQEPNEPDWGRGC</sequence>
<reference evidence="1 2" key="1">
    <citation type="journal article" date="2019" name="Sci. Data">
        <title>Hybrid genome assembly and annotation of Danionella translucida.</title>
        <authorList>
            <person name="Kadobianskyi M."/>
            <person name="Schulze L."/>
            <person name="Schuelke M."/>
            <person name="Judkewitz B."/>
        </authorList>
    </citation>
    <scope>NUCLEOTIDE SEQUENCE [LARGE SCALE GENOMIC DNA]</scope>
    <source>
        <strain evidence="1 2">Bolton</strain>
    </source>
</reference>
<accession>A0A553R8H3</accession>
<evidence type="ECO:0000313" key="1">
    <source>
        <dbReference type="EMBL" id="TRY98479.1"/>
    </source>
</evidence>
<gene>
    <name evidence="1" type="ORF">DNTS_012363</name>
</gene>